<dbReference type="InterPro" id="IPR001466">
    <property type="entry name" value="Beta-lactam-related"/>
</dbReference>
<dbReference type="EMBL" id="WMBA01000034">
    <property type="protein sequence ID" value="MTD56446.1"/>
    <property type="molecule type" value="Genomic_DNA"/>
</dbReference>
<dbReference type="SUPFAM" id="SSF56601">
    <property type="entry name" value="beta-lactamase/transpeptidase-like"/>
    <property type="match status" value="1"/>
</dbReference>
<evidence type="ECO:0000259" key="1">
    <source>
        <dbReference type="Pfam" id="PF00144"/>
    </source>
</evidence>
<protein>
    <submittedName>
        <fullName evidence="2">Serine hydrolase</fullName>
    </submittedName>
</protein>
<evidence type="ECO:0000313" key="3">
    <source>
        <dbReference type="Proteomes" id="UP000440096"/>
    </source>
</evidence>
<dbReference type="PANTHER" id="PTHR43319:SF3">
    <property type="entry name" value="BETA-LACTAMASE-RELATED DOMAIN-CONTAINING PROTEIN"/>
    <property type="match status" value="1"/>
</dbReference>
<dbReference type="InterPro" id="IPR052907">
    <property type="entry name" value="Beta-lactamase/esterase"/>
</dbReference>
<sequence length="398" mass="42398">MDAPMTDLHGFADEGFGSVADAFRAHFDHGLETGAAVAVYHHGRLVIDLHAGLADATTGAPWTRDTLAVMFSATKGLMALCGYLAQQDGLLDFDTPVTTLWPEYGAHGKEATTIRDVFCHRAGVVALDTELTLADLTRWTPVITAIENTRPQFTPGTTFAYHPLTYGWLTGEILRRATGKLPGALLEHYLAAPLAAQAWIGVPDHVQPRVARITPAPADTSSQAAELMRKVLAMPTFIRAVTLGGLLPARLIDPGSTLDFNSPALHAAQIPAANGITAAGDLARIYSAAVTPTDGRTPLLTKESITDACTVRSHGTSWPGVVAQPGIRYSTGFLLNGFPARPLLSDTSFGHDGANGGLAFADSDAHLGFAYLNNQLPPMDDERANRLTRALRHALDRL</sequence>
<keyword evidence="3" id="KW-1185">Reference proteome</keyword>
<dbReference type="Proteomes" id="UP000440096">
    <property type="component" value="Unassembled WGS sequence"/>
</dbReference>
<gene>
    <name evidence="2" type="ORF">GKO32_21065</name>
</gene>
<dbReference type="PANTHER" id="PTHR43319">
    <property type="entry name" value="BETA-LACTAMASE-RELATED"/>
    <property type="match status" value="1"/>
</dbReference>
<dbReference type="OrthoDB" id="3422781at2"/>
<keyword evidence="2" id="KW-0378">Hydrolase</keyword>
<comment type="caution">
    <text evidence="2">The sequence shown here is derived from an EMBL/GenBank/DDBJ whole genome shotgun (WGS) entry which is preliminary data.</text>
</comment>
<organism evidence="2 3">
    <name type="scientific">Amycolatopsis pithecellobii</name>
    <dbReference type="NCBI Taxonomy" id="664692"/>
    <lineage>
        <taxon>Bacteria</taxon>
        <taxon>Bacillati</taxon>
        <taxon>Actinomycetota</taxon>
        <taxon>Actinomycetes</taxon>
        <taxon>Pseudonocardiales</taxon>
        <taxon>Pseudonocardiaceae</taxon>
        <taxon>Amycolatopsis</taxon>
    </lineage>
</organism>
<dbReference type="GO" id="GO:0016787">
    <property type="term" value="F:hydrolase activity"/>
    <property type="evidence" value="ECO:0007669"/>
    <property type="project" value="UniProtKB-KW"/>
</dbReference>
<dbReference type="Pfam" id="PF00144">
    <property type="entry name" value="Beta-lactamase"/>
    <property type="match status" value="1"/>
</dbReference>
<name>A0A6N7Z848_9PSEU</name>
<dbReference type="AlphaFoldDB" id="A0A6N7Z848"/>
<dbReference type="Gene3D" id="3.40.710.10">
    <property type="entry name" value="DD-peptidase/beta-lactamase superfamily"/>
    <property type="match status" value="1"/>
</dbReference>
<proteinExistence type="predicted"/>
<dbReference type="InterPro" id="IPR012338">
    <property type="entry name" value="Beta-lactam/transpept-like"/>
</dbReference>
<accession>A0A6N7Z848</accession>
<reference evidence="2 3" key="1">
    <citation type="submission" date="2019-11" db="EMBL/GenBank/DDBJ databases">
        <title>Draft genome of Amycolatopsis RM579.</title>
        <authorList>
            <person name="Duangmal K."/>
            <person name="Mingma R."/>
        </authorList>
    </citation>
    <scope>NUCLEOTIDE SEQUENCE [LARGE SCALE GENOMIC DNA]</scope>
    <source>
        <strain evidence="2 3">RM579</strain>
    </source>
</reference>
<evidence type="ECO:0000313" key="2">
    <source>
        <dbReference type="EMBL" id="MTD56446.1"/>
    </source>
</evidence>
<feature type="domain" description="Beta-lactamase-related" evidence="1">
    <location>
        <begin position="23"/>
        <end position="389"/>
    </location>
</feature>